<evidence type="ECO:0000313" key="4">
    <source>
        <dbReference type="Proteomes" id="UP001209701"/>
    </source>
</evidence>
<dbReference type="Proteomes" id="UP001209701">
    <property type="component" value="Unassembled WGS sequence"/>
</dbReference>
<dbReference type="NCBIfam" id="NF009466">
    <property type="entry name" value="PRK12826.1-2"/>
    <property type="match status" value="1"/>
</dbReference>
<dbReference type="InterPro" id="IPR057326">
    <property type="entry name" value="KR_dom"/>
</dbReference>
<accession>A0ABT2YDG7</accession>
<evidence type="ECO:0000256" key="1">
    <source>
        <dbReference type="ARBA" id="ARBA00006484"/>
    </source>
</evidence>
<dbReference type="PANTHER" id="PTHR42879">
    <property type="entry name" value="3-OXOACYL-(ACYL-CARRIER-PROTEIN) REDUCTASE"/>
    <property type="match status" value="1"/>
</dbReference>
<dbReference type="GO" id="GO:0004316">
    <property type="term" value="F:3-oxoacyl-[acyl-carrier-protein] reductase (NADPH) activity"/>
    <property type="evidence" value="ECO:0007669"/>
    <property type="project" value="UniProtKB-EC"/>
</dbReference>
<dbReference type="RefSeq" id="WP_263570699.1">
    <property type="nucleotide sequence ID" value="NZ_JAJIRN010000003.1"/>
</dbReference>
<comment type="similarity">
    <text evidence="1">Belongs to the short-chain dehydrogenases/reductases (SDR) family.</text>
</comment>
<organism evidence="3 4">
    <name type="scientific">Roseateles oligotrophus</name>
    <dbReference type="NCBI Taxonomy" id="1769250"/>
    <lineage>
        <taxon>Bacteria</taxon>
        <taxon>Pseudomonadati</taxon>
        <taxon>Pseudomonadota</taxon>
        <taxon>Betaproteobacteria</taxon>
        <taxon>Burkholderiales</taxon>
        <taxon>Sphaerotilaceae</taxon>
        <taxon>Roseateles</taxon>
    </lineage>
</organism>
<keyword evidence="3" id="KW-0560">Oxidoreductase</keyword>
<dbReference type="EC" id="1.1.1.100" evidence="3"/>
<dbReference type="InterPro" id="IPR002347">
    <property type="entry name" value="SDR_fam"/>
</dbReference>
<evidence type="ECO:0000259" key="2">
    <source>
        <dbReference type="SMART" id="SM00822"/>
    </source>
</evidence>
<dbReference type="PANTHER" id="PTHR42879:SF2">
    <property type="entry name" value="3-OXOACYL-[ACYL-CARRIER-PROTEIN] REDUCTASE FABG"/>
    <property type="match status" value="1"/>
</dbReference>
<gene>
    <name evidence="3" type="primary">fabG</name>
    <name evidence="3" type="ORF">LNV07_08220</name>
</gene>
<dbReference type="SUPFAM" id="SSF51735">
    <property type="entry name" value="NAD(P)-binding Rossmann-fold domains"/>
    <property type="match status" value="1"/>
</dbReference>
<dbReference type="InterPro" id="IPR011285">
    <property type="entry name" value="FabG-rel"/>
</dbReference>
<protein>
    <submittedName>
        <fullName evidence="3">3-oxoacyl-ACP reductase FabG</fullName>
        <ecNumber evidence="3">1.1.1.100</ecNumber>
    </submittedName>
</protein>
<dbReference type="NCBIfam" id="TIGR01831">
    <property type="entry name" value="fabG_rel"/>
    <property type="match status" value="1"/>
</dbReference>
<name>A0ABT2YDG7_9BURK</name>
<reference evidence="3 4" key="1">
    <citation type="submission" date="2021-11" db="EMBL/GenBank/DDBJ databases">
        <authorList>
            <person name="Liang Q."/>
            <person name="Mou H."/>
            <person name="Liu Z."/>
        </authorList>
    </citation>
    <scope>NUCLEOTIDE SEQUENCE [LARGE SCALE GENOMIC DNA]</scope>
    <source>
        <strain evidence="3 4">CHU3</strain>
    </source>
</reference>
<feature type="domain" description="Ketoreductase" evidence="2">
    <location>
        <begin position="7"/>
        <end position="179"/>
    </location>
</feature>
<dbReference type="Gene3D" id="3.40.50.720">
    <property type="entry name" value="NAD(P)-binding Rossmann-like Domain"/>
    <property type="match status" value="1"/>
</dbReference>
<comment type="caution">
    <text evidence="3">The sequence shown here is derived from an EMBL/GenBank/DDBJ whole genome shotgun (WGS) entry which is preliminary data.</text>
</comment>
<dbReference type="SMART" id="SM00822">
    <property type="entry name" value="PKS_KR"/>
    <property type="match status" value="1"/>
</dbReference>
<dbReference type="InterPro" id="IPR036291">
    <property type="entry name" value="NAD(P)-bd_dom_sf"/>
</dbReference>
<dbReference type="NCBIfam" id="NF004200">
    <property type="entry name" value="PRK05653.1-5"/>
    <property type="match status" value="1"/>
</dbReference>
<evidence type="ECO:0000313" key="3">
    <source>
        <dbReference type="EMBL" id="MCV2368082.1"/>
    </source>
</evidence>
<dbReference type="EMBL" id="JAJIRN010000003">
    <property type="protein sequence ID" value="MCV2368082.1"/>
    <property type="molecule type" value="Genomic_DNA"/>
</dbReference>
<dbReference type="PRINTS" id="PR00080">
    <property type="entry name" value="SDRFAMILY"/>
</dbReference>
<sequence length="246" mass="26070">MTDKLNKTVLVTGSSRGIGRAIALRLARDGYDLVIHCRSQRGEADAVAAEVAALGRSARVLQFDVGQREAAAHALLDDVELHGCYYGVVCNAGIARDGAFPALSGEDWDAVIHTNLDGFFNVLQPLTMPLVRRRQPGRIVTLASVSGLMGNRGQVNYSAAKAGIMGATKALAVELASREITVNCVAPGLIETEMVDARMLEEALKLIPAKRIGKPEEVAAVVSFLMSPDAAYITRQVISVNGGMVG</sequence>
<dbReference type="InterPro" id="IPR050259">
    <property type="entry name" value="SDR"/>
</dbReference>
<dbReference type="Pfam" id="PF13561">
    <property type="entry name" value="adh_short_C2"/>
    <property type="match status" value="1"/>
</dbReference>
<proteinExistence type="inferred from homology"/>
<dbReference type="PRINTS" id="PR00081">
    <property type="entry name" value="GDHRDH"/>
</dbReference>
<keyword evidence="4" id="KW-1185">Reference proteome</keyword>